<evidence type="ECO:0000256" key="1">
    <source>
        <dbReference type="ARBA" id="ARBA00004377"/>
    </source>
</evidence>
<keyword evidence="5 9" id="KW-0997">Cell inner membrane</keyword>
<reference evidence="11 12" key="1">
    <citation type="submission" date="2016-10" db="EMBL/GenBank/DDBJ databases">
        <authorList>
            <person name="de Groot N.N."/>
        </authorList>
    </citation>
    <scope>NUCLEOTIDE SEQUENCE [LARGE SCALE GENOMIC DNA]</scope>
    <source>
        <strain evidence="11 12">CGMCC 1.7659</strain>
    </source>
</reference>
<keyword evidence="8" id="KW-0472">Membrane</keyword>
<comment type="function">
    <text evidence="9">Component of the type II secretion system required for the energy-dependent secretion of extracellular factors such as proteases and toxins from the periplasm.</text>
</comment>
<dbReference type="PROSITE" id="PS00409">
    <property type="entry name" value="PROKAR_NTER_METHYL"/>
    <property type="match status" value="1"/>
</dbReference>
<comment type="subunit">
    <text evidence="9">Type II secretion is composed of four main components: the outer membrane complex, the inner membrane complex, the cytoplasmic secretion ATPase and the periplasm-spanning pseudopilus.</text>
</comment>
<gene>
    <name evidence="11" type="ORF">SAMN05216289_106118</name>
</gene>
<dbReference type="InterPro" id="IPR010052">
    <property type="entry name" value="T2SS_protein-GspI"/>
</dbReference>
<organism evidence="11 12">
    <name type="scientific">Dokdonella immobilis</name>
    <dbReference type="NCBI Taxonomy" id="578942"/>
    <lineage>
        <taxon>Bacteria</taxon>
        <taxon>Pseudomonadati</taxon>
        <taxon>Pseudomonadota</taxon>
        <taxon>Gammaproteobacteria</taxon>
        <taxon>Lysobacterales</taxon>
        <taxon>Rhodanobacteraceae</taxon>
        <taxon>Dokdonella</taxon>
    </lineage>
</organism>
<name>A0A1I4WXB6_9GAMM</name>
<evidence type="ECO:0000256" key="6">
    <source>
        <dbReference type="ARBA" id="ARBA00022692"/>
    </source>
</evidence>
<dbReference type="Pfam" id="PF07963">
    <property type="entry name" value="N_methyl"/>
    <property type="match status" value="1"/>
</dbReference>
<keyword evidence="4 9" id="KW-0488">Methylation</keyword>
<evidence type="ECO:0000259" key="10">
    <source>
        <dbReference type="Pfam" id="PF02501"/>
    </source>
</evidence>
<dbReference type="STRING" id="578942.SAMN05216289_106118"/>
<dbReference type="RefSeq" id="WP_092406245.1">
    <property type="nucleotide sequence ID" value="NZ_FOVF01000006.1"/>
</dbReference>
<comment type="PTM">
    <text evidence="9">Cleaved by prepilin peptidase.</text>
</comment>
<dbReference type="SUPFAM" id="SSF54523">
    <property type="entry name" value="Pili subunits"/>
    <property type="match status" value="1"/>
</dbReference>
<evidence type="ECO:0000256" key="9">
    <source>
        <dbReference type="RuleBase" id="RU368030"/>
    </source>
</evidence>
<evidence type="ECO:0000256" key="3">
    <source>
        <dbReference type="ARBA" id="ARBA00022475"/>
    </source>
</evidence>
<dbReference type="GO" id="GO:0005886">
    <property type="term" value="C:plasma membrane"/>
    <property type="evidence" value="ECO:0007669"/>
    <property type="project" value="UniProtKB-SubCell"/>
</dbReference>
<protein>
    <recommendedName>
        <fullName evidence="9">Type II secretion system protein I</fullName>
        <shortName evidence="9">T2SS minor pseudopilin I</shortName>
    </recommendedName>
</protein>
<dbReference type="PANTHER" id="PTHR38779">
    <property type="entry name" value="TYPE II SECRETION SYSTEM PROTEIN I-RELATED"/>
    <property type="match status" value="1"/>
</dbReference>
<keyword evidence="7" id="KW-1133">Transmembrane helix</keyword>
<evidence type="ECO:0000313" key="11">
    <source>
        <dbReference type="EMBL" id="SFN17796.1"/>
    </source>
</evidence>
<dbReference type="GO" id="GO:0015628">
    <property type="term" value="P:protein secretion by the type II secretion system"/>
    <property type="evidence" value="ECO:0007669"/>
    <property type="project" value="UniProtKB-UniRule"/>
</dbReference>
<dbReference type="InterPro" id="IPR012902">
    <property type="entry name" value="N_methyl_site"/>
</dbReference>
<dbReference type="GO" id="GO:0015627">
    <property type="term" value="C:type II protein secretion system complex"/>
    <property type="evidence" value="ECO:0007669"/>
    <property type="project" value="UniProtKB-UniRule"/>
</dbReference>
<evidence type="ECO:0000313" key="12">
    <source>
        <dbReference type="Proteomes" id="UP000198575"/>
    </source>
</evidence>
<dbReference type="AlphaFoldDB" id="A0A1I4WXB6"/>
<evidence type="ECO:0000256" key="7">
    <source>
        <dbReference type="ARBA" id="ARBA00022989"/>
    </source>
</evidence>
<sequence length="123" mass="13522">MNRRRGFTLLEVLIALVVVALALLALTRTAGGQVRSFDALRERTLAGWVAANVLSETRIATPLPAIGKRDGHVRLGNRDWRWELEVKATDDPDMRRLDVRVFAADSDQPSASLTGFGSEQPSP</sequence>
<dbReference type="EMBL" id="FOVF01000006">
    <property type="protein sequence ID" value="SFN17796.1"/>
    <property type="molecule type" value="Genomic_DNA"/>
</dbReference>
<feature type="domain" description="Type II secretion system protein GspI C-terminal" evidence="10">
    <location>
        <begin position="40"/>
        <end position="116"/>
    </location>
</feature>
<evidence type="ECO:0000256" key="4">
    <source>
        <dbReference type="ARBA" id="ARBA00022481"/>
    </source>
</evidence>
<dbReference type="Proteomes" id="UP000198575">
    <property type="component" value="Unassembled WGS sequence"/>
</dbReference>
<dbReference type="PANTHER" id="PTHR38779:SF2">
    <property type="entry name" value="TYPE II SECRETION SYSTEM PROTEIN I-RELATED"/>
    <property type="match status" value="1"/>
</dbReference>
<evidence type="ECO:0000256" key="5">
    <source>
        <dbReference type="ARBA" id="ARBA00022519"/>
    </source>
</evidence>
<proteinExistence type="inferred from homology"/>
<keyword evidence="3" id="KW-1003">Cell membrane</keyword>
<dbReference type="InterPro" id="IPR045584">
    <property type="entry name" value="Pilin-like"/>
</dbReference>
<accession>A0A1I4WXB6</accession>
<dbReference type="Gene3D" id="3.30.1300.30">
    <property type="entry name" value="GSPII I/J protein-like"/>
    <property type="match status" value="1"/>
</dbReference>
<dbReference type="NCBIfam" id="TIGR02532">
    <property type="entry name" value="IV_pilin_GFxxxE"/>
    <property type="match status" value="1"/>
</dbReference>
<dbReference type="OrthoDB" id="6121517at2"/>
<keyword evidence="6" id="KW-0812">Transmembrane</keyword>
<evidence type="ECO:0000256" key="8">
    <source>
        <dbReference type="ARBA" id="ARBA00023136"/>
    </source>
</evidence>
<comment type="similarity">
    <text evidence="2 9">Belongs to the GSP I family.</text>
</comment>
<dbReference type="NCBIfam" id="TIGR01707">
    <property type="entry name" value="gspI"/>
    <property type="match status" value="1"/>
</dbReference>
<dbReference type="Pfam" id="PF02501">
    <property type="entry name" value="T2SSI"/>
    <property type="match status" value="1"/>
</dbReference>
<comment type="subcellular location">
    <subcellularLocation>
        <location evidence="1 9">Cell inner membrane</location>
        <topology evidence="1 9">Single-pass membrane protein</topology>
    </subcellularLocation>
</comment>
<dbReference type="InterPro" id="IPR003413">
    <property type="entry name" value="T2SS_GspI_C"/>
</dbReference>
<evidence type="ECO:0000256" key="2">
    <source>
        <dbReference type="ARBA" id="ARBA00008358"/>
    </source>
</evidence>
<keyword evidence="12" id="KW-1185">Reference proteome</keyword>